<evidence type="ECO:0000256" key="3">
    <source>
        <dbReference type="ARBA" id="ARBA00023157"/>
    </source>
</evidence>
<name>A0A8J2KNX3_9HEXA</name>
<dbReference type="PROSITE" id="PS00134">
    <property type="entry name" value="TRYPSIN_HIS"/>
    <property type="match status" value="1"/>
</dbReference>
<dbReference type="SMART" id="SM00020">
    <property type="entry name" value="Tryp_SPc"/>
    <property type="match status" value="1"/>
</dbReference>
<dbReference type="PANTHER" id="PTHR24258">
    <property type="entry name" value="SERINE PROTEASE-RELATED"/>
    <property type="match status" value="1"/>
</dbReference>
<protein>
    <recommendedName>
        <fullName evidence="4">Phenoloxidase-activating factor 2</fullName>
    </recommendedName>
    <alternativeName>
        <fullName evidence="5">Prophenoloxidase-activating factor II</fullName>
    </alternativeName>
</protein>
<dbReference type="FunFam" id="2.40.10.10:FF:000038">
    <property type="entry name" value="Serine protease"/>
    <property type="match status" value="1"/>
</dbReference>
<dbReference type="InterPro" id="IPR018114">
    <property type="entry name" value="TRYPSIN_HIS"/>
</dbReference>
<dbReference type="EMBL" id="CAJVCH010374417">
    <property type="protein sequence ID" value="CAG7816594.1"/>
    <property type="molecule type" value="Genomic_DNA"/>
</dbReference>
<feature type="region of interest" description="Disordered" evidence="6">
    <location>
        <begin position="345"/>
        <end position="387"/>
    </location>
</feature>
<dbReference type="InterPro" id="IPR001254">
    <property type="entry name" value="Trypsin_dom"/>
</dbReference>
<feature type="compositionally biased region" description="Basic and acidic residues" evidence="6">
    <location>
        <begin position="347"/>
        <end position="362"/>
    </location>
</feature>
<evidence type="ECO:0000256" key="2">
    <source>
        <dbReference type="ARBA" id="ARBA00022525"/>
    </source>
</evidence>
<proteinExistence type="predicted"/>
<dbReference type="PANTHER" id="PTHR24258:SF143">
    <property type="match status" value="1"/>
</dbReference>
<sequence length="769" mass="82578">MKAFTLASLLVLVAVIGARAYPSDGIFAELDTEEKADEKKPVEETSEEDPVDLVIQAARSGRKLDMEELGKLSTDTNVKAQLASGNEAEARGFIKDKLCNLGLVPCGPHGHPRPPHYGKPPHPHHFGKPTHANYQQFGHVQPDYGQGWQAPLPGIPAQDVTLVQPVALKPVGAPIAAVPLEPLKPHGPISPIGPIHGHLQGHGQLIGGHHGQGLGWDSGYQTIPKPHYDPYLDGEYTKPAVSVSKPDGTSVGSFTQAQTLQPNFVTPNQGCTCIPAQDCSSYNIVSESIGHEVVAGSGIPNYGQVGFGIDPRNKHSANLVSSNATEEAETAESRKGKALEIEEVDTTTEKNEEKNRTRREAPLPEASILQGTEALPQGNGTAEPRRLGNLQNCPAGFVCCRNGQQQSNFGQQQGNFGQQQGNFGQQQGSFGQQGNFVQQQGSFGQQQGNFVQQQGSFGQQQGSFGQAHGKYPQGAPGLVPPFPQQSASGSFPNPTTHHGGFKPMNGFGQCGVRNAGGITGRVLAGQTLAEGETDYGEYPWQVAILKKSGYVCGGSLIDGRHIITAAHCVKGFQAQDLRVRLGDWDVNSENEFYPHMERNVIAIATHPEFYAGNLFNDIAILRIDGFVDFQQNPHISPVCLPPKGYEFGGQRCFVTGWGKDSFGKAGKYQNVLKEVDLPVLANFDCEQKLKRTRLGPDFTLHPGFMCAGGELNKDSCKGDGGGPLVCEIKGIWQLAGVVSWGVGCGEYNVPGVYVKVSEYNQWIKTVTSS</sequence>
<dbReference type="OrthoDB" id="5949700at2759"/>
<gene>
    <name evidence="9" type="ORF">AFUS01_LOCUS27209</name>
</gene>
<accession>A0A8J2KNX3</accession>
<evidence type="ECO:0000256" key="5">
    <source>
        <dbReference type="ARBA" id="ARBA00076468"/>
    </source>
</evidence>
<comment type="subcellular location">
    <subcellularLocation>
        <location evidence="1">Secreted</location>
    </subcellularLocation>
</comment>
<keyword evidence="10" id="KW-1185">Reference proteome</keyword>
<dbReference type="PROSITE" id="PS50240">
    <property type="entry name" value="TRYPSIN_DOM"/>
    <property type="match status" value="1"/>
</dbReference>
<evidence type="ECO:0000313" key="10">
    <source>
        <dbReference type="Proteomes" id="UP000708208"/>
    </source>
</evidence>
<evidence type="ECO:0000313" key="9">
    <source>
        <dbReference type="EMBL" id="CAG7816594.1"/>
    </source>
</evidence>
<feature type="signal peptide" evidence="7">
    <location>
        <begin position="1"/>
        <end position="20"/>
    </location>
</feature>
<keyword evidence="3" id="KW-1015">Disulfide bond</keyword>
<dbReference type="GO" id="GO:0006508">
    <property type="term" value="P:proteolysis"/>
    <property type="evidence" value="ECO:0007669"/>
    <property type="project" value="InterPro"/>
</dbReference>
<dbReference type="Proteomes" id="UP000708208">
    <property type="component" value="Unassembled WGS sequence"/>
</dbReference>
<dbReference type="GO" id="GO:0005576">
    <property type="term" value="C:extracellular region"/>
    <property type="evidence" value="ECO:0007669"/>
    <property type="project" value="UniProtKB-SubCell"/>
</dbReference>
<keyword evidence="2" id="KW-0964">Secreted</keyword>
<dbReference type="GO" id="GO:0004252">
    <property type="term" value="F:serine-type endopeptidase activity"/>
    <property type="evidence" value="ECO:0007669"/>
    <property type="project" value="InterPro"/>
</dbReference>
<dbReference type="Pfam" id="PF00089">
    <property type="entry name" value="Trypsin"/>
    <property type="match status" value="1"/>
</dbReference>
<evidence type="ECO:0000256" key="4">
    <source>
        <dbReference type="ARBA" id="ARBA00068096"/>
    </source>
</evidence>
<evidence type="ECO:0000256" key="7">
    <source>
        <dbReference type="SAM" id="SignalP"/>
    </source>
</evidence>
<evidence type="ECO:0000259" key="8">
    <source>
        <dbReference type="PROSITE" id="PS50240"/>
    </source>
</evidence>
<comment type="caution">
    <text evidence="9">The sequence shown here is derived from an EMBL/GenBank/DDBJ whole genome shotgun (WGS) entry which is preliminary data.</text>
</comment>
<organism evidence="9 10">
    <name type="scientific">Allacma fusca</name>
    <dbReference type="NCBI Taxonomy" id="39272"/>
    <lineage>
        <taxon>Eukaryota</taxon>
        <taxon>Metazoa</taxon>
        <taxon>Ecdysozoa</taxon>
        <taxon>Arthropoda</taxon>
        <taxon>Hexapoda</taxon>
        <taxon>Collembola</taxon>
        <taxon>Symphypleona</taxon>
        <taxon>Sminthuridae</taxon>
        <taxon>Allacma</taxon>
    </lineage>
</organism>
<dbReference type="CDD" id="cd00190">
    <property type="entry name" value="Tryp_SPc"/>
    <property type="match status" value="1"/>
</dbReference>
<reference evidence="9" key="1">
    <citation type="submission" date="2021-06" db="EMBL/GenBank/DDBJ databases">
        <authorList>
            <person name="Hodson N. C."/>
            <person name="Mongue J. A."/>
            <person name="Jaron S. K."/>
        </authorList>
    </citation>
    <scope>NUCLEOTIDE SEQUENCE</scope>
</reference>
<evidence type="ECO:0000256" key="1">
    <source>
        <dbReference type="ARBA" id="ARBA00004613"/>
    </source>
</evidence>
<keyword evidence="7" id="KW-0732">Signal</keyword>
<feature type="chain" id="PRO_5035251786" description="Phenoloxidase-activating factor 2" evidence="7">
    <location>
        <begin position="21"/>
        <end position="769"/>
    </location>
</feature>
<evidence type="ECO:0000256" key="6">
    <source>
        <dbReference type="SAM" id="MobiDB-lite"/>
    </source>
</evidence>
<feature type="domain" description="Peptidase S1" evidence="8">
    <location>
        <begin position="522"/>
        <end position="768"/>
    </location>
</feature>
<dbReference type="AlphaFoldDB" id="A0A8J2KNX3"/>